<feature type="compositionally biased region" description="Polar residues" evidence="1">
    <location>
        <begin position="89"/>
        <end position="99"/>
    </location>
</feature>
<name>A0A261Y7L9_9FUNG</name>
<organism evidence="2 3">
    <name type="scientific">Bifiguratus adelaidae</name>
    <dbReference type="NCBI Taxonomy" id="1938954"/>
    <lineage>
        <taxon>Eukaryota</taxon>
        <taxon>Fungi</taxon>
        <taxon>Fungi incertae sedis</taxon>
        <taxon>Mucoromycota</taxon>
        <taxon>Mucoromycotina</taxon>
        <taxon>Endogonomycetes</taxon>
        <taxon>Endogonales</taxon>
        <taxon>Endogonales incertae sedis</taxon>
        <taxon>Bifiguratus</taxon>
    </lineage>
</organism>
<sequence length="139" mass="14992">MATSEKRQEVLRAMQVRIGPVIKKITSQLQQVSRHVLAFPVSTHASDDETPALDESGKPLFRRKPTSSKETGSKAIIGSKGSKRKHASDQTSNDVSPTHDQADQANAKPSDTSGSGTKSKKKVKKDAKKAGLLSFDHEA</sequence>
<evidence type="ECO:0000256" key="1">
    <source>
        <dbReference type="SAM" id="MobiDB-lite"/>
    </source>
</evidence>
<dbReference type="AlphaFoldDB" id="A0A261Y7L9"/>
<dbReference type="Proteomes" id="UP000242875">
    <property type="component" value="Unassembled WGS sequence"/>
</dbReference>
<feature type="compositionally biased region" description="Basic residues" evidence="1">
    <location>
        <begin position="118"/>
        <end position="127"/>
    </location>
</feature>
<dbReference type="EMBL" id="MVBO01000003">
    <property type="protein sequence ID" value="OZJ06597.1"/>
    <property type="molecule type" value="Genomic_DNA"/>
</dbReference>
<gene>
    <name evidence="2" type="ORF">BZG36_00643</name>
</gene>
<comment type="caution">
    <text evidence="2">The sequence shown here is derived from an EMBL/GenBank/DDBJ whole genome shotgun (WGS) entry which is preliminary data.</text>
</comment>
<keyword evidence="3" id="KW-1185">Reference proteome</keyword>
<feature type="compositionally biased region" description="Low complexity" evidence="1">
    <location>
        <begin position="108"/>
        <end position="117"/>
    </location>
</feature>
<feature type="region of interest" description="Disordered" evidence="1">
    <location>
        <begin position="41"/>
        <end position="139"/>
    </location>
</feature>
<accession>A0A261Y7L9</accession>
<evidence type="ECO:0000313" key="2">
    <source>
        <dbReference type="EMBL" id="OZJ06597.1"/>
    </source>
</evidence>
<protein>
    <submittedName>
        <fullName evidence="2">Uncharacterized protein</fullName>
    </submittedName>
</protein>
<evidence type="ECO:0000313" key="3">
    <source>
        <dbReference type="Proteomes" id="UP000242875"/>
    </source>
</evidence>
<proteinExistence type="predicted"/>
<reference evidence="2 3" key="1">
    <citation type="journal article" date="2017" name="Mycologia">
        <title>Bifiguratus adelaidae, gen. et sp. nov., a new member of Mucoromycotina in endophytic and soil-dwelling habitats.</title>
        <authorList>
            <person name="Torres-Cruz T.J."/>
            <person name="Billingsley Tobias T.L."/>
            <person name="Almatruk M."/>
            <person name="Hesse C."/>
            <person name="Kuske C.R."/>
            <person name="Desiro A."/>
            <person name="Benucci G.M."/>
            <person name="Bonito G."/>
            <person name="Stajich J.E."/>
            <person name="Dunlap C."/>
            <person name="Arnold A.E."/>
            <person name="Porras-Alfaro A."/>
        </authorList>
    </citation>
    <scope>NUCLEOTIDE SEQUENCE [LARGE SCALE GENOMIC DNA]</scope>
    <source>
        <strain evidence="2 3">AZ0501</strain>
    </source>
</reference>